<protein>
    <submittedName>
        <fullName evidence="2">Uncharacterized protein</fullName>
    </submittedName>
</protein>
<keyword evidence="3" id="KW-1185">Reference proteome</keyword>
<organism evidence="2 3">
    <name type="scientific">Synaphobranchus kaupii</name>
    <name type="common">Kaup's arrowtooth eel</name>
    <dbReference type="NCBI Taxonomy" id="118154"/>
    <lineage>
        <taxon>Eukaryota</taxon>
        <taxon>Metazoa</taxon>
        <taxon>Chordata</taxon>
        <taxon>Craniata</taxon>
        <taxon>Vertebrata</taxon>
        <taxon>Euteleostomi</taxon>
        <taxon>Actinopterygii</taxon>
        <taxon>Neopterygii</taxon>
        <taxon>Teleostei</taxon>
        <taxon>Anguilliformes</taxon>
        <taxon>Synaphobranchidae</taxon>
        <taxon>Synaphobranchus</taxon>
    </lineage>
</organism>
<dbReference type="EMBL" id="JAINUF010000021">
    <property type="protein sequence ID" value="KAJ8335123.1"/>
    <property type="molecule type" value="Genomic_DNA"/>
</dbReference>
<feature type="compositionally biased region" description="Basic and acidic residues" evidence="1">
    <location>
        <begin position="59"/>
        <end position="69"/>
    </location>
</feature>
<proteinExistence type="predicted"/>
<comment type="caution">
    <text evidence="2">The sequence shown here is derived from an EMBL/GenBank/DDBJ whole genome shotgun (WGS) entry which is preliminary data.</text>
</comment>
<sequence length="79" mass="8643">MTQRAALDLEIASKTSFRQLELMRRGYRPSAPGRDGGADSVRAGRTAASSSLSGCTQFGRDKGRRSETRIEQIVHESLC</sequence>
<feature type="compositionally biased region" description="Polar residues" evidence="1">
    <location>
        <begin position="47"/>
        <end position="56"/>
    </location>
</feature>
<gene>
    <name evidence="2" type="ORF">SKAU_G00407620</name>
</gene>
<reference evidence="2" key="1">
    <citation type="journal article" date="2023" name="Science">
        <title>Genome structures resolve the early diversification of teleost fishes.</title>
        <authorList>
            <person name="Parey E."/>
            <person name="Louis A."/>
            <person name="Montfort J."/>
            <person name="Bouchez O."/>
            <person name="Roques C."/>
            <person name="Iampietro C."/>
            <person name="Lluch J."/>
            <person name="Castinel A."/>
            <person name="Donnadieu C."/>
            <person name="Desvignes T."/>
            <person name="Floi Bucao C."/>
            <person name="Jouanno E."/>
            <person name="Wen M."/>
            <person name="Mejri S."/>
            <person name="Dirks R."/>
            <person name="Jansen H."/>
            <person name="Henkel C."/>
            <person name="Chen W.J."/>
            <person name="Zahm M."/>
            <person name="Cabau C."/>
            <person name="Klopp C."/>
            <person name="Thompson A.W."/>
            <person name="Robinson-Rechavi M."/>
            <person name="Braasch I."/>
            <person name="Lecointre G."/>
            <person name="Bobe J."/>
            <person name="Postlethwait J.H."/>
            <person name="Berthelot C."/>
            <person name="Roest Crollius H."/>
            <person name="Guiguen Y."/>
        </authorList>
    </citation>
    <scope>NUCLEOTIDE SEQUENCE</scope>
    <source>
        <strain evidence="2">WJC10195</strain>
    </source>
</reference>
<dbReference type="Proteomes" id="UP001152622">
    <property type="component" value="Chromosome 21"/>
</dbReference>
<accession>A0A9Q1EAB4</accession>
<evidence type="ECO:0000313" key="2">
    <source>
        <dbReference type="EMBL" id="KAJ8335123.1"/>
    </source>
</evidence>
<dbReference type="AlphaFoldDB" id="A0A9Q1EAB4"/>
<evidence type="ECO:0000313" key="3">
    <source>
        <dbReference type="Proteomes" id="UP001152622"/>
    </source>
</evidence>
<name>A0A9Q1EAB4_SYNKA</name>
<feature type="region of interest" description="Disordered" evidence="1">
    <location>
        <begin position="26"/>
        <end position="69"/>
    </location>
</feature>
<evidence type="ECO:0000256" key="1">
    <source>
        <dbReference type="SAM" id="MobiDB-lite"/>
    </source>
</evidence>